<dbReference type="Pfam" id="PF03797">
    <property type="entry name" value="Autotransporter"/>
    <property type="match status" value="1"/>
</dbReference>
<evidence type="ECO:0000256" key="4">
    <source>
        <dbReference type="ARBA" id="ARBA00022825"/>
    </source>
</evidence>
<dbReference type="NCBIfam" id="TIGR02601">
    <property type="entry name" value="autotrns_rpt"/>
    <property type="match status" value="1"/>
</dbReference>
<evidence type="ECO:0000256" key="3">
    <source>
        <dbReference type="ARBA" id="ARBA00022801"/>
    </source>
</evidence>
<comment type="caution">
    <text evidence="8">The sequence shown here is derived from an EMBL/GenBank/DDBJ whole genome shotgun (WGS) entry which is preliminary data.</text>
</comment>
<sequence length="947" mass="97887">MHYHEKGLVTALRSALLCTGFCGLAACGGGGGGSTNVRSAPPALGSTTPTQPVVSTPNPAYSRHLTLTNAAEASRAGITGAGVRIGVVDSGVMGNHPALSPRVVDKLVYVPSPPNNLRVDDVVGHGTAVSQIAAGTPFGAWPGGIAPGAQIVSARILYDKDPEDDGSGQGNSVDGALGMAPIHQDLINRGVRVMNNSWGGLYWTNPAATAPIASEYRPFIVSNDGLVVFATGNEAKANPSSMAALPSQPGPNGTLPAADLERGWLAVTAINPNNINQLDVDRNGAVYANACGVAMRYCLAAVGTVAATGKDDGPTSPTYWSWSGTSLAAPQVSGAAALVWQAFPYFNNDLVRQTLLGTARDIGTPGVDAVFGYGLLDVGKAIRGPARFDWGDVTVNINGATSTWSNTIFGNGGLIKQGTGTLVLNGSAQYTGATQVLGGTLRIGTGMISPVTIGPAGTLAIGSGGSSAGANAGNVVNQGTLLLDSGSSVITGNYQQSAAARMALMVGARLNVTGQAGLAGNLHVLGVLPGYVTSAREVFLNANSITGTFGSLTAQTGVLLNATPGYSTTQAWLDITRLEVTATAQSLGLSAESVGSAQRVEGAFDAIDSGQLGSGASSSSFLGGAGAIQGSPTAAAAERTLSSLSGELHTADSEFALMAIEGNRRALESRVDALLDAPAGGAWADELRSQRAMSRFDIDANGWMMGQDRRHGDRLTIGAALAETDGYAYHDQRFDRERNRQLEAQVYATYDLGAGYVLGNVAFGHMQRWTQRDVLLGDEAFRLGTDYSQRYASAAVQAGLPLRIGRGRLTPYAGVQSLRLDRDGFSEDGAVGFGLSTDASTMTLSQALFGARWSSQWSAGRSLWSLQGRVEWQRLLSQSGADVDARFTGLDVWSPIVGSALGRDIGVVGFGLGTVLPGGSRLGFDVDARHDQGETWSRAMLNWSTAW</sequence>
<keyword evidence="2" id="KW-0732">Signal</keyword>
<feature type="domain" description="Autotransporter" evidence="7">
    <location>
        <begin position="675"/>
        <end position="947"/>
    </location>
</feature>
<evidence type="ECO:0000313" key="9">
    <source>
        <dbReference type="Proteomes" id="UP001501083"/>
    </source>
</evidence>
<keyword evidence="3 5" id="KW-0378">Hydrolase</keyword>
<feature type="active site" description="Charge relay system" evidence="5">
    <location>
        <position position="326"/>
    </location>
</feature>
<dbReference type="GO" id="GO:0006508">
    <property type="term" value="P:proteolysis"/>
    <property type="evidence" value="ECO:0007669"/>
    <property type="project" value="UniProtKB-KW"/>
</dbReference>
<proteinExistence type="inferred from homology"/>
<name>A0ABP9LRX6_9GAMM</name>
<accession>A0ABP9LRX6</accession>
<dbReference type="SUPFAM" id="SSF103515">
    <property type="entry name" value="Autotransporter"/>
    <property type="match status" value="1"/>
</dbReference>
<feature type="region of interest" description="Disordered" evidence="6">
    <location>
        <begin position="38"/>
        <end position="57"/>
    </location>
</feature>
<evidence type="ECO:0000256" key="6">
    <source>
        <dbReference type="SAM" id="MobiDB-lite"/>
    </source>
</evidence>
<dbReference type="SUPFAM" id="SSF52743">
    <property type="entry name" value="Subtilisin-like"/>
    <property type="match status" value="1"/>
</dbReference>
<dbReference type="PRINTS" id="PR00723">
    <property type="entry name" value="SUBTILISIN"/>
</dbReference>
<dbReference type="PROSITE" id="PS51257">
    <property type="entry name" value="PROKAR_LIPOPROTEIN"/>
    <property type="match status" value="1"/>
</dbReference>
<evidence type="ECO:0000256" key="5">
    <source>
        <dbReference type="PROSITE-ProRule" id="PRU01240"/>
    </source>
</evidence>
<dbReference type="PANTHER" id="PTHR42884">
    <property type="entry name" value="PROPROTEIN CONVERTASE SUBTILISIN/KEXIN-RELATED"/>
    <property type="match status" value="1"/>
</dbReference>
<dbReference type="InterPro" id="IPR013425">
    <property type="entry name" value="Autotrns_rpt"/>
</dbReference>
<dbReference type="InterPro" id="IPR023828">
    <property type="entry name" value="Peptidase_S8_Ser-AS"/>
</dbReference>
<feature type="compositionally biased region" description="Low complexity" evidence="6">
    <location>
        <begin position="46"/>
        <end position="57"/>
    </location>
</feature>
<reference evidence="9" key="1">
    <citation type="journal article" date="2019" name="Int. J. Syst. Evol. Microbiol.">
        <title>The Global Catalogue of Microorganisms (GCM) 10K type strain sequencing project: providing services to taxonomists for standard genome sequencing and annotation.</title>
        <authorList>
            <consortium name="The Broad Institute Genomics Platform"/>
            <consortium name="The Broad Institute Genome Sequencing Center for Infectious Disease"/>
            <person name="Wu L."/>
            <person name="Ma J."/>
        </authorList>
    </citation>
    <scope>NUCLEOTIDE SEQUENCE [LARGE SCALE GENOMIC DNA]</scope>
    <source>
        <strain evidence="9">JCM 19212</strain>
    </source>
</reference>
<dbReference type="Pfam" id="PF00082">
    <property type="entry name" value="Peptidase_S8"/>
    <property type="match status" value="1"/>
</dbReference>
<keyword evidence="1 5" id="KW-0645">Protease</keyword>
<dbReference type="InterPro" id="IPR000209">
    <property type="entry name" value="Peptidase_S8/S53_dom"/>
</dbReference>
<evidence type="ECO:0000259" key="7">
    <source>
        <dbReference type="PROSITE" id="PS51208"/>
    </source>
</evidence>
<dbReference type="PROSITE" id="PS51892">
    <property type="entry name" value="SUBTILASE"/>
    <property type="match status" value="1"/>
</dbReference>
<dbReference type="InterPro" id="IPR015500">
    <property type="entry name" value="Peptidase_S8_subtilisin-rel"/>
</dbReference>
<dbReference type="CDD" id="cd04848">
    <property type="entry name" value="Peptidases_S8_Autotransporter_serine_protease_like"/>
    <property type="match status" value="1"/>
</dbReference>
<feature type="active site" description="Charge relay system" evidence="5">
    <location>
        <position position="125"/>
    </location>
</feature>
<gene>
    <name evidence="8" type="ORF">GCM10025759_32340</name>
</gene>
<keyword evidence="4 5" id="KW-0720">Serine protease</keyword>
<organism evidence="8 9">
    <name type="scientific">Lysobacter panacisoli</name>
    <dbReference type="NCBI Taxonomy" id="1255263"/>
    <lineage>
        <taxon>Bacteria</taxon>
        <taxon>Pseudomonadati</taxon>
        <taxon>Pseudomonadota</taxon>
        <taxon>Gammaproteobacteria</taxon>
        <taxon>Lysobacterales</taxon>
        <taxon>Lysobacteraceae</taxon>
        <taxon>Lysobacter</taxon>
    </lineage>
</organism>
<dbReference type="EMBL" id="BAABKY010000005">
    <property type="protein sequence ID" value="GAA5081704.1"/>
    <property type="molecule type" value="Genomic_DNA"/>
</dbReference>
<dbReference type="PANTHER" id="PTHR42884:SF14">
    <property type="entry name" value="NEUROENDOCRINE CONVERTASE 1"/>
    <property type="match status" value="1"/>
</dbReference>
<comment type="similarity">
    <text evidence="5">Belongs to the peptidase S8 family.</text>
</comment>
<dbReference type="InterPro" id="IPR036852">
    <property type="entry name" value="Peptidase_S8/S53_dom_sf"/>
</dbReference>
<evidence type="ECO:0000313" key="8">
    <source>
        <dbReference type="EMBL" id="GAA5081704.1"/>
    </source>
</evidence>
<keyword evidence="9" id="KW-1185">Reference proteome</keyword>
<dbReference type="Pfam" id="PF12951">
    <property type="entry name" value="PATR"/>
    <property type="match status" value="1"/>
</dbReference>
<feature type="active site" description="Charge relay system" evidence="5">
    <location>
        <position position="89"/>
    </location>
</feature>
<dbReference type="InterPro" id="IPR036709">
    <property type="entry name" value="Autotransporte_beta_dom_sf"/>
</dbReference>
<dbReference type="Gene3D" id="3.40.50.200">
    <property type="entry name" value="Peptidase S8/S53 domain"/>
    <property type="match status" value="1"/>
</dbReference>
<dbReference type="Proteomes" id="UP001501083">
    <property type="component" value="Unassembled WGS sequence"/>
</dbReference>
<dbReference type="InterPro" id="IPR023827">
    <property type="entry name" value="Peptidase_S8_Asp-AS"/>
</dbReference>
<dbReference type="InterPro" id="IPR034061">
    <property type="entry name" value="Peptidases_S8_Autotransporter"/>
</dbReference>
<evidence type="ECO:0000256" key="1">
    <source>
        <dbReference type="ARBA" id="ARBA00022670"/>
    </source>
</evidence>
<dbReference type="PROSITE" id="PS00136">
    <property type="entry name" value="SUBTILASE_ASP"/>
    <property type="match status" value="1"/>
</dbReference>
<dbReference type="SMART" id="SM00869">
    <property type="entry name" value="Autotransporter"/>
    <property type="match status" value="1"/>
</dbReference>
<dbReference type="GO" id="GO:0008233">
    <property type="term" value="F:peptidase activity"/>
    <property type="evidence" value="ECO:0007669"/>
    <property type="project" value="UniProtKB-KW"/>
</dbReference>
<dbReference type="InterPro" id="IPR005546">
    <property type="entry name" value="Autotransporte_beta"/>
</dbReference>
<dbReference type="PROSITE" id="PS00138">
    <property type="entry name" value="SUBTILASE_SER"/>
    <property type="match status" value="1"/>
</dbReference>
<dbReference type="Gene3D" id="2.40.128.130">
    <property type="entry name" value="Autotransporter beta-domain"/>
    <property type="match status" value="1"/>
</dbReference>
<dbReference type="PROSITE" id="PS51208">
    <property type="entry name" value="AUTOTRANSPORTER"/>
    <property type="match status" value="1"/>
</dbReference>
<protein>
    <submittedName>
        <fullName evidence="8">Autotransporter serine protease</fullName>
    </submittedName>
</protein>
<evidence type="ECO:0000256" key="2">
    <source>
        <dbReference type="ARBA" id="ARBA00022729"/>
    </source>
</evidence>